<accession>A0A107FIB2</accession>
<dbReference type="EMBL" id="LPIX01000033">
    <property type="protein sequence ID" value="KWE07587.1"/>
    <property type="molecule type" value="Genomic_DNA"/>
</dbReference>
<reference evidence="1 2" key="1">
    <citation type="submission" date="2015-11" db="EMBL/GenBank/DDBJ databases">
        <title>Expanding the genomic diversity of Burkholderia species for the development of highly accurate diagnostics.</title>
        <authorList>
            <person name="Sahl J."/>
            <person name="Keim P."/>
            <person name="Wagner D."/>
        </authorList>
    </citation>
    <scope>NUCLEOTIDE SEQUENCE [LARGE SCALE GENOMIC DNA]</scope>
    <source>
        <strain evidence="1 2">MSMB2167WGS</strain>
    </source>
</reference>
<dbReference type="AlphaFoldDB" id="A0A107FIB2"/>
<comment type="caution">
    <text evidence="1">The sequence shown here is derived from an EMBL/GenBank/DDBJ whole genome shotgun (WGS) entry which is preliminary data.</text>
</comment>
<protein>
    <submittedName>
        <fullName evidence="1">Uncharacterized protein</fullName>
    </submittedName>
</protein>
<dbReference type="Proteomes" id="UP000062998">
    <property type="component" value="Unassembled WGS sequence"/>
</dbReference>
<evidence type="ECO:0000313" key="1">
    <source>
        <dbReference type="EMBL" id="KWE07587.1"/>
    </source>
</evidence>
<gene>
    <name evidence="1" type="ORF">WL73_09115</name>
</gene>
<name>A0A107FIB2_9BURK</name>
<organism evidence="1 2">
    <name type="scientific">Burkholderia ubonensis</name>
    <dbReference type="NCBI Taxonomy" id="101571"/>
    <lineage>
        <taxon>Bacteria</taxon>
        <taxon>Pseudomonadati</taxon>
        <taxon>Pseudomonadota</taxon>
        <taxon>Betaproteobacteria</taxon>
        <taxon>Burkholderiales</taxon>
        <taxon>Burkholderiaceae</taxon>
        <taxon>Burkholderia</taxon>
        <taxon>Burkholderia cepacia complex</taxon>
    </lineage>
</organism>
<proteinExistence type="predicted"/>
<sequence>MENRATPPTPPTRHAALHYWRRLWRHARHHTDTLVLGRDPEIAAPKSTDWLALALNVVALKHVASELRKMIAVSITGRLDDEERTYVPESEWPKVVRESRCRLRTGARWPPTRRSCRRWSGTCAPSDYVVRPVPDAASA</sequence>
<evidence type="ECO:0000313" key="2">
    <source>
        <dbReference type="Proteomes" id="UP000062998"/>
    </source>
</evidence>